<keyword evidence="8" id="KW-1185">Reference proteome</keyword>
<feature type="transmembrane region" description="Helical" evidence="5">
    <location>
        <begin position="26"/>
        <end position="48"/>
    </location>
</feature>
<feature type="transmembrane region" description="Helical" evidence="5">
    <location>
        <begin position="158"/>
        <end position="177"/>
    </location>
</feature>
<dbReference type="SUPFAM" id="SSF161111">
    <property type="entry name" value="Cation efflux protein transmembrane domain-like"/>
    <property type="match status" value="1"/>
</dbReference>
<protein>
    <submittedName>
        <fullName evidence="7">Cation efflux family protein</fullName>
    </submittedName>
</protein>
<comment type="caution">
    <text evidence="7">The sequence shown here is derived from an EMBL/GenBank/DDBJ whole genome shotgun (WGS) entry which is preliminary data.</text>
</comment>
<feature type="transmembrane region" description="Helical" evidence="5">
    <location>
        <begin position="115"/>
        <end position="137"/>
    </location>
</feature>
<dbReference type="RefSeq" id="WP_256624057.1">
    <property type="nucleotide sequence ID" value="NZ_FQYL01000003.1"/>
</dbReference>
<accession>A0ABY1I578</accession>
<dbReference type="InterPro" id="IPR027469">
    <property type="entry name" value="Cation_efflux_TMD_sf"/>
</dbReference>
<evidence type="ECO:0000313" key="8">
    <source>
        <dbReference type="Proteomes" id="UP000184390"/>
    </source>
</evidence>
<evidence type="ECO:0000313" key="7">
    <source>
        <dbReference type="EMBL" id="SHI61930.1"/>
    </source>
</evidence>
<evidence type="ECO:0000256" key="1">
    <source>
        <dbReference type="ARBA" id="ARBA00004141"/>
    </source>
</evidence>
<name>A0ABY1I578_9ACTO</name>
<keyword evidence="2 5" id="KW-0812">Transmembrane</keyword>
<feature type="transmembrane region" description="Helical" evidence="5">
    <location>
        <begin position="88"/>
        <end position="109"/>
    </location>
</feature>
<sequence length="214" mass="21898">MTATTDDPDLAEGLTASRLDARARRLVAIVAGLNLLGMLIEIVVASLIGSASLFADAADFLEDFLINLLVAVAMGWSTRSRRRAGRLLAGLILLPAAAALATAAARLVTGVPPEGGTLSATAVLALVLNAVCALALMSLRAGGGALVRGAWLAARNDVLANVLMIAAGALTLVWASVWPDVVVGAVMALVNLRAAGEVLEQARSEDPELELAED</sequence>
<gene>
    <name evidence="7" type="ORF">SAMN05216246_103156</name>
</gene>
<evidence type="ECO:0000256" key="4">
    <source>
        <dbReference type="ARBA" id="ARBA00023136"/>
    </source>
</evidence>
<reference evidence="7 8" key="1">
    <citation type="submission" date="2016-11" db="EMBL/GenBank/DDBJ databases">
        <authorList>
            <person name="Varghese N."/>
            <person name="Submissions S."/>
        </authorList>
    </citation>
    <scope>NUCLEOTIDE SEQUENCE [LARGE SCALE GENOMIC DNA]</scope>
    <source>
        <strain evidence="7 8">PA</strain>
    </source>
</reference>
<evidence type="ECO:0000259" key="6">
    <source>
        <dbReference type="Pfam" id="PF01545"/>
    </source>
</evidence>
<evidence type="ECO:0000256" key="3">
    <source>
        <dbReference type="ARBA" id="ARBA00022989"/>
    </source>
</evidence>
<keyword evidence="3 5" id="KW-1133">Transmembrane helix</keyword>
<organism evidence="7 8">
    <name type="scientific">Actinomyces denticolens</name>
    <dbReference type="NCBI Taxonomy" id="52767"/>
    <lineage>
        <taxon>Bacteria</taxon>
        <taxon>Bacillati</taxon>
        <taxon>Actinomycetota</taxon>
        <taxon>Actinomycetes</taxon>
        <taxon>Actinomycetales</taxon>
        <taxon>Actinomycetaceae</taxon>
        <taxon>Actinomyces</taxon>
    </lineage>
</organism>
<dbReference type="InterPro" id="IPR058533">
    <property type="entry name" value="Cation_efflux_TM"/>
</dbReference>
<comment type="subcellular location">
    <subcellularLocation>
        <location evidence="1">Membrane</location>
        <topology evidence="1">Multi-pass membrane protein</topology>
    </subcellularLocation>
</comment>
<feature type="domain" description="Cation efflux protein transmembrane" evidence="6">
    <location>
        <begin position="29"/>
        <end position="202"/>
    </location>
</feature>
<evidence type="ECO:0000256" key="2">
    <source>
        <dbReference type="ARBA" id="ARBA00022692"/>
    </source>
</evidence>
<dbReference type="Pfam" id="PF01545">
    <property type="entry name" value="Cation_efflux"/>
    <property type="match status" value="1"/>
</dbReference>
<dbReference type="EMBL" id="FQYL01000003">
    <property type="protein sequence ID" value="SHI61930.1"/>
    <property type="molecule type" value="Genomic_DNA"/>
</dbReference>
<feature type="transmembrane region" description="Helical" evidence="5">
    <location>
        <begin position="60"/>
        <end position="76"/>
    </location>
</feature>
<keyword evidence="4 5" id="KW-0472">Membrane</keyword>
<dbReference type="Gene3D" id="1.20.1510.10">
    <property type="entry name" value="Cation efflux protein transmembrane domain"/>
    <property type="match status" value="1"/>
</dbReference>
<proteinExistence type="predicted"/>
<evidence type="ECO:0000256" key="5">
    <source>
        <dbReference type="SAM" id="Phobius"/>
    </source>
</evidence>
<dbReference type="Proteomes" id="UP000184390">
    <property type="component" value="Unassembled WGS sequence"/>
</dbReference>